<dbReference type="HOGENOM" id="CLU_123235_4_0_9"/>
<accession>A0A0A1GWR9</accession>
<evidence type="ECO:0000313" key="4">
    <source>
        <dbReference type="Proteomes" id="UP000031620"/>
    </source>
</evidence>
<organism evidence="3 4">
    <name type="scientific">Paucilactobacillus hokkaidonensis JCM 18461</name>
    <dbReference type="NCBI Taxonomy" id="1291742"/>
    <lineage>
        <taxon>Bacteria</taxon>
        <taxon>Bacillati</taxon>
        <taxon>Bacillota</taxon>
        <taxon>Bacilli</taxon>
        <taxon>Lactobacillales</taxon>
        <taxon>Lactobacillaceae</taxon>
        <taxon>Paucilactobacillus</taxon>
    </lineage>
</organism>
<dbReference type="STRING" id="1291742.LOOC260_108690"/>
<dbReference type="Pfam" id="PF03610">
    <property type="entry name" value="EIIA-man"/>
    <property type="match status" value="1"/>
</dbReference>
<dbReference type="InterPro" id="IPR036662">
    <property type="entry name" value="PTS_EIIA_man-typ_sf"/>
</dbReference>
<dbReference type="PANTHER" id="PTHR33799:SF1">
    <property type="entry name" value="PTS SYSTEM MANNOSE-SPECIFIC EIIAB COMPONENT-RELATED"/>
    <property type="match status" value="1"/>
</dbReference>
<dbReference type="AlphaFoldDB" id="A0A0A1GWR9"/>
<gene>
    <name evidence="3" type="ORF">LOOC260_108690</name>
</gene>
<dbReference type="RefSeq" id="WP_041093267.1">
    <property type="nucleotide sequence ID" value="NZ_AP014680.1"/>
</dbReference>
<dbReference type="PROSITE" id="PS51096">
    <property type="entry name" value="PTS_EIIA_TYPE_4"/>
    <property type="match status" value="1"/>
</dbReference>
<dbReference type="GO" id="GO:0016740">
    <property type="term" value="F:transferase activity"/>
    <property type="evidence" value="ECO:0007669"/>
    <property type="project" value="UniProtKB-KW"/>
</dbReference>
<dbReference type="PANTHER" id="PTHR33799">
    <property type="entry name" value="PTS PERMEASE-RELATED-RELATED"/>
    <property type="match status" value="1"/>
</dbReference>
<dbReference type="GO" id="GO:0009401">
    <property type="term" value="P:phosphoenolpyruvate-dependent sugar phosphotransferase system"/>
    <property type="evidence" value="ECO:0007669"/>
    <property type="project" value="InterPro"/>
</dbReference>
<keyword evidence="1" id="KW-0808">Transferase</keyword>
<sequence length="139" mass="15288">MKRAFLVITHGDMGTETVKSMELLMGPQENVTALGLHPGESVDSLRDQAYEVLAKNEDQYEETIVLVDLLGGSPSNVSLSTLAKYRELKIVTGLSLPLLINLLNFSEAEADTEKLINDSIDVAKDGMKLIDKNFLQHKS</sequence>
<dbReference type="InterPro" id="IPR004701">
    <property type="entry name" value="PTS_EIIA_man-typ"/>
</dbReference>
<dbReference type="KEGG" id="lho:LOOC260_108690"/>
<protein>
    <submittedName>
        <fullName evidence="3">PTS system fructose subfamily transporter subunit IIA</fullName>
    </submittedName>
</protein>
<evidence type="ECO:0000259" key="2">
    <source>
        <dbReference type="PROSITE" id="PS51096"/>
    </source>
</evidence>
<dbReference type="GO" id="GO:0016020">
    <property type="term" value="C:membrane"/>
    <property type="evidence" value="ECO:0007669"/>
    <property type="project" value="InterPro"/>
</dbReference>
<dbReference type="Gene3D" id="3.40.50.510">
    <property type="entry name" value="Phosphotransferase system, mannose-type IIA component"/>
    <property type="match status" value="1"/>
</dbReference>
<name>A0A0A1GWR9_9LACO</name>
<dbReference type="InterPro" id="IPR051471">
    <property type="entry name" value="Bacterial_PTS_sugar_comp"/>
</dbReference>
<reference evidence="3 4" key="1">
    <citation type="submission" date="2014-11" db="EMBL/GenBank/DDBJ databases">
        <title>Complete genome sequence and analysis of Lactobacillus hokkaidonensis LOOC260T.</title>
        <authorList>
            <person name="Tanizawa Y."/>
            <person name="Tohno M."/>
            <person name="Kaminuma E."/>
            <person name="Nakamura Y."/>
            <person name="Arita M."/>
        </authorList>
    </citation>
    <scope>NUCLEOTIDE SEQUENCE [LARGE SCALE GENOMIC DNA]</scope>
    <source>
        <strain evidence="3 4">LOOC260</strain>
    </source>
</reference>
<dbReference type="EMBL" id="AP014680">
    <property type="protein sequence ID" value="BAP85409.1"/>
    <property type="molecule type" value="Genomic_DNA"/>
</dbReference>
<dbReference type="Proteomes" id="UP000031620">
    <property type="component" value="Chromosome"/>
</dbReference>
<dbReference type="SUPFAM" id="SSF53062">
    <property type="entry name" value="PTS system fructose IIA component-like"/>
    <property type="match status" value="1"/>
</dbReference>
<evidence type="ECO:0000313" key="3">
    <source>
        <dbReference type="EMBL" id="BAP85409.1"/>
    </source>
</evidence>
<feature type="domain" description="PTS EIIA type-4" evidence="2">
    <location>
        <begin position="2"/>
        <end position="127"/>
    </location>
</feature>
<proteinExistence type="predicted"/>
<evidence type="ECO:0000256" key="1">
    <source>
        <dbReference type="ARBA" id="ARBA00022679"/>
    </source>
</evidence>